<evidence type="ECO:0000256" key="3">
    <source>
        <dbReference type="ARBA" id="ARBA00022527"/>
    </source>
</evidence>
<keyword evidence="14 19" id="KW-0472">Membrane</keyword>
<comment type="subcellular location">
    <subcellularLocation>
        <location evidence="1">Membrane</location>
        <topology evidence="1">Single-pass type I membrane protein</topology>
    </subcellularLocation>
</comment>
<keyword evidence="6" id="KW-0808">Transferase</keyword>
<dbReference type="EMBL" id="JACGCM010000347">
    <property type="protein sequence ID" value="KAF6173363.1"/>
    <property type="molecule type" value="Genomic_DNA"/>
</dbReference>
<dbReference type="SMART" id="SM00220">
    <property type="entry name" value="S_TKc"/>
    <property type="match status" value="1"/>
</dbReference>
<keyword evidence="12" id="KW-0067">ATP-binding</keyword>
<evidence type="ECO:0000256" key="11">
    <source>
        <dbReference type="ARBA" id="ARBA00022777"/>
    </source>
</evidence>
<evidence type="ECO:0000256" key="18">
    <source>
        <dbReference type="ARBA" id="ARBA00048679"/>
    </source>
</evidence>
<keyword evidence="23" id="KW-1185">Reference proteome</keyword>
<keyword evidence="10" id="KW-0547">Nucleotide-binding</keyword>
<keyword evidence="8 20" id="KW-0732">Signal</keyword>
<dbReference type="PROSITE" id="PS00108">
    <property type="entry name" value="PROTEIN_KINASE_ST"/>
    <property type="match status" value="1"/>
</dbReference>
<evidence type="ECO:0000256" key="1">
    <source>
        <dbReference type="ARBA" id="ARBA00004479"/>
    </source>
</evidence>
<dbReference type="Gene3D" id="3.30.200.20">
    <property type="entry name" value="Phosphorylase Kinase, domain 1"/>
    <property type="match status" value="1"/>
</dbReference>
<gene>
    <name evidence="22" type="ORF">GIB67_027058</name>
</gene>
<feature type="chain" id="PRO_5029672417" description="non-specific serine/threonine protein kinase" evidence="20">
    <location>
        <begin position="21"/>
        <end position="1010"/>
    </location>
</feature>
<dbReference type="Gene3D" id="3.80.10.10">
    <property type="entry name" value="Ribonuclease Inhibitor"/>
    <property type="match status" value="2"/>
</dbReference>
<dbReference type="PROSITE" id="PS50011">
    <property type="entry name" value="PROTEIN_KINASE_DOM"/>
    <property type="match status" value="1"/>
</dbReference>
<keyword evidence="11" id="KW-0418">Kinase</keyword>
<dbReference type="InterPro" id="IPR051824">
    <property type="entry name" value="LRR_Rcpt-Like_S/T_Kinase"/>
</dbReference>
<dbReference type="InterPro" id="IPR032675">
    <property type="entry name" value="LRR_dom_sf"/>
</dbReference>
<accession>A0A7J7P215</accession>
<dbReference type="CDD" id="cd14066">
    <property type="entry name" value="STKc_IRAK"/>
    <property type="match status" value="1"/>
</dbReference>
<evidence type="ECO:0000256" key="12">
    <source>
        <dbReference type="ARBA" id="ARBA00022840"/>
    </source>
</evidence>
<dbReference type="Gene3D" id="1.10.510.10">
    <property type="entry name" value="Transferase(Phosphotransferase) domain 1"/>
    <property type="match status" value="1"/>
</dbReference>
<dbReference type="GO" id="GO:0016020">
    <property type="term" value="C:membrane"/>
    <property type="evidence" value="ECO:0007669"/>
    <property type="project" value="UniProtKB-SubCell"/>
</dbReference>
<dbReference type="PANTHER" id="PTHR48006:SF81">
    <property type="entry name" value="PROTEIN KINASE DOMAIN-CONTAINING PROTEIN"/>
    <property type="match status" value="1"/>
</dbReference>
<evidence type="ECO:0000256" key="19">
    <source>
        <dbReference type="SAM" id="Phobius"/>
    </source>
</evidence>
<dbReference type="PANTHER" id="PTHR48006">
    <property type="entry name" value="LEUCINE-RICH REPEAT-CONTAINING PROTEIN DDB_G0281931-RELATED"/>
    <property type="match status" value="1"/>
</dbReference>
<keyword evidence="13 19" id="KW-1133">Transmembrane helix</keyword>
<proteinExistence type="predicted"/>
<dbReference type="FunFam" id="2.60.120.430:FF:000004">
    <property type="entry name" value="Putative leucine-rich repeat receptor-like serine/threonine-protein kinase"/>
    <property type="match status" value="1"/>
</dbReference>
<dbReference type="InterPro" id="IPR000719">
    <property type="entry name" value="Prot_kinase_dom"/>
</dbReference>
<comment type="caution">
    <text evidence="22">The sequence shown here is derived from an EMBL/GenBank/DDBJ whole genome shotgun (WGS) entry which is preliminary data.</text>
</comment>
<evidence type="ECO:0000256" key="9">
    <source>
        <dbReference type="ARBA" id="ARBA00022737"/>
    </source>
</evidence>
<dbReference type="SUPFAM" id="SSF52058">
    <property type="entry name" value="L domain-like"/>
    <property type="match status" value="1"/>
</dbReference>
<organism evidence="22 23">
    <name type="scientific">Kingdonia uniflora</name>
    <dbReference type="NCBI Taxonomy" id="39325"/>
    <lineage>
        <taxon>Eukaryota</taxon>
        <taxon>Viridiplantae</taxon>
        <taxon>Streptophyta</taxon>
        <taxon>Embryophyta</taxon>
        <taxon>Tracheophyta</taxon>
        <taxon>Spermatophyta</taxon>
        <taxon>Magnoliopsida</taxon>
        <taxon>Ranunculales</taxon>
        <taxon>Circaeasteraceae</taxon>
        <taxon>Kingdonia</taxon>
    </lineage>
</organism>
<evidence type="ECO:0000313" key="23">
    <source>
        <dbReference type="Proteomes" id="UP000541444"/>
    </source>
</evidence>
<keyword evidence="15" id="KW-0675">Receptor</keyword>
<dbReference type="Pfam" id="PF00560">
    <property type="entry name" value="LRR_1"/>
    <property type="match status" value="3"/>
</dbReference>
<dbReference type="SUPFAM" id="SSF56112">
    <property type="entry name" value="Protein kinase-like (PK-like)"/>
    <property type="match status" value="1"/>
</dbReference>
<dbReference type="FunFam" id="3.30.200.20:FF:000217">
    <property type="entry name" value="probable LRR receptor-like serine/threonine-protein kinase At1g53430"/>
    <property type="match status" value="1"/>
</dbReference>
<dbReference type="OrthoDB" id="1938112at2759"/>
<evidence type="ECO:0000313" key="22">
    <source>
        <dbReference type="EMBL" id="KAF6173363.1"/>
    </source>
</evidence>
<evidence type="ECO:0000256" key="15">
    <source>
        <dbReference type="ARBA" id="ARBA00023170"/>
    </source>
</evidence>
<dbReference type="InterPro" id="IPR008271">
    <property type="entry name" value="Ser/Thr_kinase_AS"/>
</dbReference>
<dbReference type="FunFam" id="1.10.510.10:FF:000044">
    <property type="entry name" value="Putative LRR receptor-like serine/threonine-protein kinase"/>
    <property type="match status" value="1"/>
</dbReference>
<dbReference type="Proteomes" id="UP000541444">
    <property type="component" value="Unassembled WGS sequence"/>
</dbReference>
<keyword evidence="16" id="KW-0325">Glycoprotein</keyword>
<dbReference type="Gene3D" id="2.60.120.430">
    <property type="entry name" value="Galactose-binding lectin"/>
    <property type="match status" value="1"/>
</dbReference>
<evidence type="ECO:0000256" key="17">
    <source>
        <dbReference type="ARBA" id="ARBA00047899"/>
    </source>
</evidence>
<reference evidence="22 23" key="1">
    <citation type="journal article" date="2020" name="IScience">
        <title>Genome Sequencing of the Endangered Kingdonia uniflora (Circaeasteraceae, Ranunculales) Reveals Potential Mechanisms of Evolutionary Specialization.</title>
        <authorList>
            <person name="Sun Y."/>
            <person name="Deng T."/>
            <person name="Zhang A."/>
            <person name="Moore M.J."/>
            <person name="Landis J.B."/>
            <person name="Lin N."/>
            <person name="Zhang H."/>
            <person name="Zhang X."/>
            <person name="Huang J."/>
            <person name="Zhang X."/>
            <person name="Sun H."/>
            <person name="Wang H."/>
        </authorList>
    </citation>
    <scope>NUCLEOTIDE SEQUENCE [LARGE SCALE GENOMIC DNA]</scope>
    <source>
        <strain evidence="22">TB1705</strain>
        <tissue evidence="22">Leaf</tissue>
    </source>
</reference>
<dbReference type="FunFam" id="3.80.10.10:FF:000413">
    <property type="entry name" value="Inactive leucine-rich repeat receptor-like protein kinase"/>
    <property type="match status" value="1"/>
</dbReference>
<sequence>MRVQWLVIVTWFTGFNYLLSTVTSRNATLVPDEVEALKEIGKTLGKVWNFSVDPCSGEQGWATPESKYFSNNVSCDCNATICHVTSILLKAQNLSGVLPRELVKLPFIQTIHLNRNYLNGALPPEWGSTKLVNISVEGNRLYGQIPKEFANISTLREFNLGSNYFSGPLPSELGSLPVLQRILFSSNYFNGTLPQTLANLSTLTDFWISDNNFTGKIPDFIGSWTQLQLLFIQATGLEGPIPSGISLLTGLTYMRISDLKGSGAAFPPLSNLTSLNTLDLSFNSLTGQVPNNFSRLSGVDNLYLSGNFLTGNLPEWMLNKGKHIDLSYNNFTSGASDCQQNNANFFGSSLMRNDSGVVPCLKSIPCPQKYSSLNINCGGAEVSINGTTKSTIYGGDSDPRGSSRFIPSKYNWVLSSTGNFMDSEMVVDSYITQNSSRLSMNNYQLYTTARLSPISLTYYAYCMLNGNYIVNLHFAEIIFTSDKTYSSLGRRIFDVYIQGKLVLKDFNIEDEAGGVGKELIKNVNAVVTSETLEIRLFWAGKGTQRLPTRGVYGPIISAISANLINKGGKKISAGLVAGIVVSVLCLIFVIVGILWWKGCLGLKNTINQGWSSSKSFSLSEEKILIIPNVKFVCCIEFPWTELRGLDLQTGTFTLRQIKAATHNFDPENKIGEGGFGPVYKGLLSDGTIIAVKQLSSKSKQGNREFVNEIGMISALQHPNLVKLYGCCIEENQLLLVYEYLENNNLARALFGPEEFQIKLDWRTRHKICVGIARGLAYLHEESRLKIVHRDIKATNVLLDKDLHPKISDFGLAKLDEEDNTHIITRIAGTIGYMAPEYATRGYLTDKADVYSFGIVALEIVSGSSNSSYRPKEEFIYLLDCAMALQQNGNLMELVDPRLGSDYKKEEVLGILNIALACTNASSTLRPTMSSVVSMLEGRTAVQEFVSDPNISIDNSKFKYIEDNYQESRDERPVDTHTRSMSIEGTWTGSSTSASDIYPLKLDSHYWSNGG</sequence>
<evidence type="ECO:0000256" key="13">
    <source>
        <dbReference type="ARBA" id="ARBA00022989"/>
    </source>
</evidence>
<evidence type="ECO:0000256" key="2">
    <source>
        <dbReference type="ARBA" id="ARBA00012513"/>
    </source>
</evidence>
<dbReference type="GO" id="GO:0004674">
    <property type="term" value="F:protein serine/threonine kinase activity"/>
    <property type="evidence" value="ECO:0007669"/>
    <property type="project" value="UniProtKB-KW"/>
</dbReference>
<dbReference type="InterPro" id="IPR001245">
    <property type="entry name" value="Ser-Thr/Tyr_kinase_cat_dom"/>
</dbReference>
<dbReference type="Pfam" id="PF11721">
    <property type="entry name" value="Malectin"/>
    <property type="match status" value="1"/>
</dbReference>
<evidence type="ECO:0000256" key="5">
    <source>
        <dbReference type="ARBA" id="ARBA00022614"/>
    </source>
</evidence>
<evidence type="ECO:0000259" key="21">
    <source>
        <dbReference type="PROSITE" id="PS50011"/>
    </source>
</evidence>
<dbReference type="InterPro" id="IPR001611">
    <property type="entry name" value="Leu-rich_rpt"/>
</dbReference>
<comment type="catalytic activity">
    <reaction evidence="17">
        <text>L-threonyl-[protein] + ATP = O-phospho-L-threonyl-[protein] + ADP + H(+)</text>
        <dbReference type="Rhea" id="RHEA:46608"/>
        <dbReference type="Rhea" id="RHEA-COMP:11060"/>
        <dbReference type="Rhea" id="RHEA-COMP:11605"/>
        <dbReference type="ChEBI" id="CHEBI:15378"/>
        <dbReference type="ChEBI" id="CHEBI:30013"/>
        <dbReference type="ChEBI" id="CHEBI:30616"/>
        <dbReference type="ChEBI" id="CHEBI:61977"/>
        <dbReference type="ChEBI" id="CHEBI:456216"/>
        <dbReference type="EC" id="2.7.11.1"/>
    </reaction>
</comment>
<dbReference type="GO" id="GO:0005524">
    <property type="term" value="F:ATP binding"/>
    <property type="evidence" value="ECO:0007669"/>
    <property type="project" value="UniProtKB-KW"/>
</dbReference>
<keyword evidence="7 19" id="KW-0812">Transmembrane</keyword>
<dbReference type="EC" id="2.7.11.1" evidence="2"/>
<evidence type="ECO:0000256" key="14">
    <source>
        <dbReference type="ARBA" id="ARBA00023136"/>
    </source>
</evidence>
<dbReference type="InterPro" id="IPR021720">
    <property type="entry name" value="Malectin_dom"/>
</dbReference>
<evidence type="ECO:0000256" key="20">
    <source>
        <dbReference type="SAM" id="SignalP"/>
    </source>
</evidence>
<evidence type="ECO:0000256" key="16">
    <source>
        <dbReference type="ARBA" id="ARBA00023180"/>
    </source>
</evidence>
<dbReference type="AlphaFoldDB" id="A0A7J7P215"/>
<feature type="domain" description="Protein kinase" evidence="21">
    <location>
        <begin position="664"/>
        <end position="945"/>
    </location>
</feature>
<dbReference type="InterPro" id="IPR011009">
    <property type="entry name" value="Kinase-like_dom_sf"/>
</dbReference>
<protein>
    <recommendedName>
        <fullName evidence="2">non-specific serine/threonine protein kinase</fullName>
        <ecNumber evidence="2">2.7.11.1</ecNumber>
    </recommendedName>
</protein>
<evidence type="ECO:0000256" key="4">
    <source>
        <dbReference type="ARBA" id="ARBA00022553"/>
    </source>
</evidence>
<evidence type="ECO:0000256" key="8">
    <source>
        <dbReference type="ARBA" id="ARBA00022729"/>
    </source>
</evidence>
<name>A0A7J7P215_9MAGN</name>
<feature type="signal peptide" evidence="20">
    <location>
        <begin position="1"/>
        <end position="20"/>
    </location>
</feature>
<evidence type="ECO:0000256" key="10">
    <source>
        <dbReference type="ARBA" id="ARBA00022741"/>
    </source>
</evidence>
<keyword evidence="5" id="KW-0433">Leucine-rich repeat</keyword>
<keyword evidence="4" id="KW-0597">Phosphoprotein</keyword>
<evidence type="ECO:0000256" key="6">
    <source>
        <dbReference type="ARBA" id="ARBA00022679"/>
    </source>
</evidence>
<keyword evidence="9" id="KW-0677">Repeat</keyword>
<dbReference type="Pfam" id="PF07714">
    <property type="entry name" value="PK_Tyr_Ser-Thr"/>
    <property type="match status" value="1"/>
</dbReference>
<comment type="catalytic activity">
    <reaction evidence="18">
        <text>L-seryl-[protein] + ATP = O-phospho-L-seryl-[protein] + ADP + H(+)</text>
        <dbReference type="Rhea" id="RHEA:17989"/>
        <dbReference type="Rhea" id="RHEA-COMP:9863"/>
        <dbReference type="Rhea" id="RHEA-COMP:11604"/>
        <dbReference type="ChEBI" id="CHEBI:15378"/>
        <dbReference type="ChEBI" id="CHEBI:29999"/>
        <dbReference type="ChEBI" id="CHEBI:30616"/>
        <dbReference type="ChEBI" id="CHEBI:83421"/>
        <dbReference type="ChEBI" id="CHEBI:456216"/>
        <dbReference type="EC" id="2.7.11.1"/>
    </reaction>
</comment>
<evidence type="ECO:0000256" key="7">
    <source>
        <dbReference type="ARBA" id="ARBA00022692"/>
    </source>
</evidence>
<feature type="transmembrane region" description="Helical" evidence="19">
    <location>
        <begin position="573"/>
        <end position="596"/>
    </location>
</feature>
<keyword evidence="3" id="KW-0723">Serine/threonine-protein kinase</keyword>